<dbReference type="NCBIfam" id="TIGR00407">
    <property type="entry name" value="proA"/>
    <property type="match status" value="1"/>
</dbReference>
<comment type="caution">
    <text evidence="9">The sequence shown here is derived from an EMBL/GenBank/DDBJ whole genome shotgun (WGS) entry which is preliminary data.</text>
</comment>
<evidence type="ECO:0000256" key="6">
    <source>
        <dbReference type="ARBA" id="ARBA00023002"/>
    </source>
</evidence>
<protein>
    <recommendedName>
        <fullName evidence="2">glutamate-5-semialdehyde dehydrogenase</fullName>
        <ecNumber evidence="2">1.2.1.41</ecNumber>
    </recommendedName>
</protein>
<keyword evidence="4" id="KW-0641">Proline biosynthesis</keyword>
<proteinExistence type="inferred from homology"/>
<dbReference type="PANTHER" id="PTHR11063">
    <property type="entry name" value="GLUTAMATE SEMIALDEHYDE DEHYDROGENASE"/>
    <property type="match status" value="1"/>
</dbReference>
<evidence type="ECO:0000256" key="2">
    <source>
        <dbReference type="ARBA" id="ARBA00013002"/>
    </source>
</evidence>
<dbReference type="PIRSF" id="PIRSF000151">
    <property type="entry name" value="GPR"/>
    <property type="match status" value="1"/>
</dbReference>
<sequence>MDTEQRVKLGSKAAAAFLGIGSEVKDRALGAIARRIDESRAEIESANAADMAAAERSALPSPLLKRLSFGGAKIDEALRGIEALIKLPDPCGRLLEARLLDEGLVLRRVSCPIGLIATIFESRPDALVQMASLAAKSGNAIVLKGGSEARETNRVLSAIIARAGEAAGLPSDWLVALETREEIGNLLRLDAYVDLVIPRGSKEFVARIQATSRIPVLGHSDGVCHVYIHKDADPNMASAIAIDSKTQYPAACNAAEVLLIHKDYAEKGLLPLLSALAEAGVRLDICPRCETLLLQETERADEANQPRAQAARTLPAYSIKRDEDWAVEYLDTRMAVKIVDSLEDAIDHINQYGSGHTDAIVSASGQAAAGFMAGVDSSSVYHNASTRFADGYRYGLGAEVGISTGKLHARGPMGLQGLLSYKWLLEGSGQIVADYASGKRSFSHKDLPLDGEGR</sequence>
<comment type="pathway">
    <text evidence="1">Amino-acid biosynthesis; L-proline biosynthesis; L-glutamate 5-semialdehyde from L-glutamate: step 2/2.</text>
</comment>
<dbReference type="EMBL" id="VSSQ01000038">
    <property type="protein sequence ID" value="MPL67654.1"/>
    <property type="molecule type" value="Genomic_DNA"/>
</dbReference>
<dbReference type="PROSITE" id="PS01223">
    <property type="entry name" value="PROA"/>
    <property type="match status" value="1"/>
</dbReference>
<dbReference type="Pfam" id="PF00171">
    <property type="entry name" value="Aldedh"/>
    <property type="match status" value="1"/>
</dbReference>
<dbReference type="HAMAP" id="MF_00412">
    <property type="entry name" value="ProA"/>
    <property type="match status" value="1"/>
</dbReference>
<dbReference type="EC" id="1.2.1.41" evidence="2"/>
<keyword evidence="6 9" id="KW-0560">Oxidoreductase</keyword>
<accession>A0A644TL87</accession>
<dbReference type="FunFam" id="3.40.309.10:FF:000006">
    <property type="entry name" value="Gamma-glutamyl phosphate reductase"/>
    <property type="match status" value="1"/>
</dbReference>
<dbReference type="GO" id="GO:0055129">
    <property type="term" value="P:L-proline biosynthetic process"/>
    <property type="evidence" value="ECO:0007669"/>
    <property type="project" value="UniProtKB-UniPathway"/>
</dbReference>
<comment type="catalytic activity">
    <reaction evidence="7">
        <text>L-glutamate 5-semialdehyde + phosphate + NADP(+) = L-glutamyl 5-phosphate + NADPH + H(+)</text>
        <dbReference type="Rhea" id="RHEA:19541"/>
        <dbReference type="ChEBI" id="CHEBI:15378"/>
        <dbReference type="ChEBI" id="CHEBI:43474"/>
        <dbReference type="ChEBI" id="CHEBI:57783"/>
        <dbReference type="ChEBI" id="CHEBI:58066"/>
        <dbReference type="ChEBI" id="CHEBI:58274"/>
        <dbReference type="ChEBI" id="CHEBI:58349"/>
        <dbReference type="EC" id="1.2.1.41"/>
    </reaction>
</comment>
<dbReference type="SUPFAM" id="SSF53720">
    <property type="entry name" value="ALDH-like"/>
    <property type="match status" value="1"/>
</dbReference>
<evidence type="ECO:0000256" key="3">
    <source>
        <dbReference type="ARBA" id="ARBA00022605"/>
    </source>
</evidence>
<reference evidence="9" key="1">
    <citation type="submission" date="2019-08" db="EMBL/GenBank/DDBJ databases">
        <authorList>
            <person name="Kucharzyk K."/>
            <person name="Murdoch R.W."/>
            <person name="Higgins S."/>
            <person name="Loffler F."/>
        </authorList>
    </citation>
    <scope>NUCLEOTIDE SEQUENCE</scope>
</reference>
<dbReference type="CDD" id="cd07079">
    <property type="entry name" value="ALDH_F18-19_ProA-GPR"/>
    <property type="match status" value="1"/>
</dbReference>
<dbReference type="NCBIfam" id="NF001221">
    <property type="entry name" value="PRK00197.1"/>
    <property type="match status" value="1"/>
</dbReference>
<dbReference type="Gene3D" id="3.40.605.10">
    <property type="entry name" value="Aldehyde Dehydrogenase, Chain A, domain 1"/>
    <property type="match status" value="1"/>
</dbReference>
<dbReference type="Gene3D" id="3.40.309.10">
    <property type="entry name" value="Aldehyde Dehydrogenase, Chain A, domain 2"/>
    <property type="match status" value="1"/>
</dbReference>
<keyword evidence="5" id="KW-0521">NADP</keyword>
<evidence type="ECO:0000313" key="9">
    <source>
        <dbReference type="EMBL" id="MPL67654.1"/>
    </source>
</evidence>
<evidence type="ECO:0000256" key="1">
    <source>
        <dbReference type="ARBA" id="ARBA00004985"/>
    </source>
</evidence>
<dbReference type="InterPro" id="IPR016163">
    <property type="entry name" value="Ald_DH_C"/>
</dbReference>
<gene>
    <name evidence="9" type="primary">proA_4</name>
    <name evidence="9" type="ORF">SDC9_13352</name>
</gene>
<dbReference type="UniPathway" id="UPA00098">
    <property type="reaction ID" value="UER00360"/>
</dbReference>
<keyword evidence="3" id="KW-0028">Amino-acid biosynthesis</keyword>
<evidence type="ECO:0000256" key="4">
    <source>
        <dbReference type="ARBA" id="ARBA00022650"/>
    </source>
</evidence>
<organism evidence="9">
    <name type="scientific">bioreactor metagenome</name>
    <dbReference type="NCBI Taxonomy" id="1076179"/>
    <lineage>
        <taxon>unclassified sequences</taxon>
        <taxon>metagenomes</taxon>
        <taxon>ecological metagenomes</taxon>
    </lineage>
</organism>
<feature type="domain" description="Aldehyde dehydrogenase" evidence="8">
    <location>
        <begin position="127"/>
        <end position="269"/>
    </location>
</feature>
<dbReference type="GO" id="GO:0050661">
    <property type="term" value="F:NADP binding"/>
    <property type="evidence" value="ECO:0007669"/>
    <property type="project" value="InterPro"/>
</dbReference>
<name>A0A644TL87_9ZZZZ</name>
<dbReference type="InterPro" id="IPR012134">
    <property type="entry name" value="Glu-5-SA_DH"/>
</dbReference>
<dbReference type="InterPro" id="IPR000965">
    <property type="entry name" value="GPR_dom"/>
</dbReference>
<evidence type="ECO:0000259" key="8">
    <source>
        <dbReference type="Pfam" id="PF00171"/>
    </source>
</evidence>
<evidence type="ECO:0000256" key="7">
    <source>
        <dbReference type="ARBA" id="ARBA00049024"/>
    </source>
</evidence>
<dbReference type="PANTHER" id="PTHR11063:SF8">
    <property type="entry name" value="DELTA-1-PYRROLINE-5-CARBOXYLATE SYNTHASE"/>
    <property type="match status" value="1"/>
</dbReference>
<dbReference type="AlphaFoldDB" id="A0A644TL87"/>
<evidence type="ECO:0000256" key="5">
    <source>
        <dbReference type="ARBA" id="ARBA00022857"/>
    </source>
</evidence>
<dbReference type="InterPro" id="IPR016161">
    <property type="entry name" value="Ald_DH/histidinol_DH"/>
</dbReference>
<dbReference type="GO" id="GO:0004350">
    <property type="term" value="F:glutamate-5-semialdehyde dehydrogenase activity"/>
    <property type="evidence" value="ECO:0007669"/>
    <property type="project" value="UniProtKB-EC"/>
</dbReference>
<dbReference type="InterPro" id="IPR020593">
    <property type="entry name" value="G-glutamylP_reductase_CS"/>
</dbReference>
<dbReference type="InterPro" id="IPR015590">
    <property type="entry name" value="Aldehyde_DH_dom"/>
</dbReference>
<dbReference type="InterPro" id="IPR016162">
    <property type="entry name" value="Ald_DH_N"/>
</dbReference>